<evidence type="ECO:0000313" key="3">
    <source>
        <dbReference type="EMBL" id="KXJ85231.1"/>
    </source>
</evidence>
<feature type="region of interest" description="Disordered" evidence="1">
    <location>
        <begin position="251"/>
        <end position="273"/>
    </location>
</feature>
<gene>
    <name evidence="3" type="ORF">Micbo1qcDRAFT_223616</name>
</gene>
<proteinExistence type="predicted"/>
<feature type="signal peptide" evidence="2">
    <location>
        <begin position="1"/>
        <end position="25"/>
    </location>
</feature>
<reference evidence="4" key="1">
    <citation type="submission" date="2016-02" db="EMBL/GenBank/DDBJ databases">
        <title>Draft genome sequence of Microdochium bolleyi, a fungal endophyte of beachgrass.</title>
        <authorList>
            <consortium name="DOE Joint Genome Institute"/>
            <person name="David A.S."/>
            <person name="May G."/>
            <person name="Haridas S."/>
            <person name="Lim J."/>
            <person name="Wang M."/>
            <person name="Labutti K."/>
            <person name="Lipzen A."/>
            <person name="Barry K."/>
            <person name="Grigoriev I.V."/>
        </authorList>
    </citation>
    <scope>NUCLEOTIDE SEQUENCE [LARGE SCALE GENOMIC DNA]</scope>
    <source>
        <strain evidence="4">J235TASD1</strain>
    </source>
</reference>
<keyword evidence="4" id="KW-1185">Reference proteome</keyword>
<dbReference type="EMBL" id="KQ964289">
    <property type="protein sequence ID" value="KXJ85231.1"/>
    <property type="molecule type" value="Genomic_DNA"/>
</dbReference>
<evidence type="ECO:0000256" key="2">
    <source>
        <dbReference type="SAM" id="SignalP"/>
    </source>
</evidence>
<feature type="compositionally biased region" description="Low complexity" evidence="1">
    <location>
        <begin position="259"/>
        <end position="273"/>
    </location>
</feature>
<protein>
    <submittedName>
        <fullName evidence="3">Uncharacterized protein</fullName>
    </submittedName>
</protein>
<name>A0A136IJU5_9PEZI</name>
<dbReference type="AlphaFoldDB" id="A0A136IJU5"/>
<accession>A0A136IJU5</accession>
<dbReference type="Proteomes" id="UP000070501">
    <property type="component" value="Unassembled WGS sequence"/>
</dbReference>
<dbReference type="OrthoDB" id="4782488at2759"/>
<dbReference type="InParanoid" id="A0A136IJU5"/>
<organism evidence="3 4">
    <name type="scientific">Microdochium bolleyi</name>
    <dbReference type="NCBI Taxonomy" id="196109"/>
    <lineage>
        <taxon>Eukaryota</taxon>
        <taxon>Fungi</taxon>
        <taxon>Dikarya</taxon>
        <taxon>Ascomycota</taxon>
        <taxon>Pezizomycotina</taxon>
        <taxon>Sordariomycetes</taxon>
        <taxon>Xylariomycetidae</taxon>
        <taxon>Xylariales</taxon>
        <taxon>Microdochiaceae</taxon>
        <taxon>Microdochium</taxon>
    </lineage>
</organism>
<evidence type="ECO:0000313" key="4">
    <source>
        <dbReference type="Proteomes" id="UP000070501"/>
    </source>
</evidence>
<feature type="chain" id="PRO_5007292715" evidence="2">
    <location>
        <begin position="26"/>
        <end position="320"/>
    </location>
</feature>
<keyword evidence="2" id="KW-0732">Signal</keyword>
<evidence type="ECO:0000256" key="1">
    <source>
        <dbReference type="SAM" id="MobiDB-lite"/>
    </source>
</evidence>
<sequence>MSLTHSSIGLRALATAVAISGLVTADNAPTATSVSQSPPDLTGQVPVKGFRLDKPFGTADNSVEGWSLQINMTEHSGGTTDNNRFVVKLDPPAPPAEGALWDAQTGKWLVSDDVSKTWGLTALGFAIMEFPSTRQGNDMDDGSCPDSVFSEQCRKDYVTAILDSFDGWTMDSMVPPKSSINANSSFTQDATFAWSYNVGGQAWLDFKDKTWPFIFVWGPARGSGGELTAEHIHFNCIKADRNAKTGQALTWPSGGGSPNGTAATTTATTSTGTAVAGTTTTASNLPLPTVPTAAASLLQAALSKTVGVAAAIVAVGWGMF</sequence>